<organism evidence="1 2">
    <name type="scientific">Leptospira saintgironsiae</name>
    <dbReference type="NCBI Taxonomy" id="2023183"/>
    <lineage>
        <taxon>Bacteria</taxon>
        <taxon>Pseudomonadati</taxon>
        <taxon>Spirochaetota</taxon>
        <taxon>Spirochaetia</taxon>
        <taxon>Leptospirales</taxon>
        <taxon>Leptospiraceae</taxon>
        <taxon>Leptospira</taxon>
    </lineage>
</organism>
<dbReference type="OrthoDB" id="345724at2"/>
<proteinExistence type="predicted"/>
<sequence>MFKKLIILSFLFFVTIGCSTFGKVKITKDSFKNVHAVNMKLQIRSQESFPNAIFADSILEKYVATLDFTREIAADKVVPTVTRFTIYATEQNAPIERSGFLKVGEKTNPLAFGNTASQSITKVTSTVSSSSTNTSSSNTLKTNVSTKSHTHKELTGTFLLKKEDEEDILKSNEFFIRLYSGAEAITIPVAGEDLEKFKEYLNAKPEAGN</sequence>
<dbReference type="EMBL" id="NPDR01000007">
    <property type="protein sequence ID" value="PJZ48192.1"/>
    <property type="molecule type" value="Genomic_DNA"/>
</dbReference>
<dbReference type="PROSITE" id="PS51257">
    <property type="entry name" value="PROKAR_LIPOPROTEIN"/>
    <property type="match status" value="1"/>
</dbReference>
<evidence type="ECO:0000313" key="2">
    <source>
        <dbReference type="Proteomes" id="UP000231926"/>
    </source>
</evidence>
<name>A0A2M9Y9G7_9LEPT</name>
<evidence type="ECO:0000313" key="1">
    <source>
        <dbReference type="EMBL" id="PJZ48192.1"/>
    </source>
</evidence>
<evidence type="ECO:0008006" key="3">
    <source>
        <dbReference type="Google" id="ProtNLM"/>
    </source>
</evidence>
<comment type="caution">
    <text evidence="1">The sequence shown here is derived from an EMBL/GenBank/DDBJ whole genome shotgun (WGS) entry which is preliminary data.</text>
</comment>
<gene>
    <name evidence="1" type="ORF">CH362_15505</name>
</gene>
<protein>
    <recommendedName>
        <fullName evidence="3">Lipoprotein</fullName>
    </recommendedName>
</protein>
<accession>A0A2M9Y9G7</accession>
<reference evidence="1 2" key="1">
    <citation type="submission" date="2017-07" db="EMBL/GenBank/DDBJ databases">
        <title>Leptospira spp. isolated from tropical soils.</title>
        <authorList>
            <person name="Thibeaux R."/>
            <person name="Iraola G."/>
            <person name="Ferres I."/>
            <person name="Bierque E."/>
            <person name="Girault D."/>
            <person name="Soupe-Gilbert M.-E."/>
            <person name="Picardeau M."/>
            <person name="Goarant C."/>
        </authorList>
    </citation>
    <scope>NUCLEOTIDE SEQUENCE [LARGE SCALE GENOMIC DNA]</scope>
    <source>
        <strain evidence="1 2">FH4-C-A2</strain>
    </source>
</reference>
<dbReference type="AlphaFoldDB" id="A0A2M9Y9G7"/>
<dbReference type="Proteomes" id="UP000231926">
    <property type="component" value="Unassembled WGS sequence"/>
</dbReference>
<keyword evidence="2" id="KW-1185">Reference proteome</keyword>